<evidence type="ECO:0000313" key="2">
    <source>
        <dbReference type="EMBL" id="EFB32630.1"/>
    </source>
</evidence>
<dbReference type="AlphaFoldDB" id="D1QQ36"/>
<organism evidence="2 3">
    <name type="scientific">Segatella oris F0302</name>
    <dbReference type="NCBI Taxonomy" id="649760"/>
    <lineage>
        <taxon>Bacteria</taxon>
        <taxon>Pseudomonadati</taxon>
        <taxon>Bacteroidota</taxon>
        <taxon>Bacteroidia</taxon>
        <taxon>Bacteroidales</taxon>
        <taxon>Prevotellaceae</taxon>
        <taxon>Segatella</taxon>
    </lineage>
</organism>
<proteinExistence type="predicted"/>
<dbReference type="PROSITE" id="PS51257">
    <property type="entry name" value="PROKAR_LIPOPROTEIN"/>
    <property type="match status" value="1"/>
</dbReference>
<evidence type="ECO:0000313" key="3">
    <source>
        <dbReference type="Proteomes" id="UP000004079"/>
    </source>
</evidence>
<comment type="caution">
    <text evidence="2">The sequence shown here is derived from an EMBL/GenBank/DDBJ whole genome shotgun (WGS) entry which is preliminary data.</text>
</comment>
<dbReference type="HOGENOM" id="CLU_098277_0_0_10"/>
<dbReference type="STRING" id="649760.HMPREF0971_01083"/>
<feature type="region of interest" description="Disordered" evidence="1">
    <location>
        <begin position="175"/>
        <end position="194"/>
    </location>
</feature>
<dbReference type="Gene3D" id="2.40.128.510">
    <property type="entry name" value="Protein of unknown function DUF4738"/>
    <property type="match status" value="1"/>
</dbReference>
<evidence type="ECO:0008006" key="4">
    <source>
        <dbReference type="Google" id="ProtNLM"/>
    </source>
</evidence>
<gene>
    <name evidence="2" type="ORF">HMPREF0971_01083</name>
</gene>
<sequence>MKEMKKYYSLLLFCVAVLILMSCKEKKNTGIIITKKPVAAAHRQIMKTGDYAQSRKVEWLGTVYTVETKRVADPSLPVIADGDTKYYDNRITVRILRADGSEFFNRTFTKSDFSSYVGKTYANGALVGIVLDHAEGDNLLFAASVGSPDKMSDEYIPLLMKVSRQGRITISKDTQLDTGSDEASEVDLAEKEGM</sequence>
<dbReference type="InterPro" id="IPR031762">
    <property type="entry name" value="DUF4738"/>
</dbReference>
<reference evidence="2 3" key="1">
    <citation type="submission" date="2009-11" db="EMBL/GenBank/DDBJ databases">
        <authorList>
            <person name="Weinstock G."/>
            <person name="Sodergren E."/>
            <person name="Clifton S."/>
            <person name="Fulton L."/>
            <person name="Fulton B."/>
            <person name="Courtney L."/>
            <person name="Fronick C."/>
            <person name="Harrison M."/>
            <person name="Strong C."/>
            <person name="Farmer C."/>
            <person name="Delahaunty K."/>
            <person name="Markovic C."/>
            <person name="Hall O."/>
            <person name="Minx P."/>
            <person name="Tomlinson C."/>
            <person name="Mitreva M."/>
            <person name="Nelson J."/>
            <person name="Hou S."/>
            <person name="Wollam A."/>
            <person name="Pepin K.H."/>
            <person name="Johnson M."/>
            <person name="Bhonagiri V."/>
            <person name="Nash W.E."/>
            <person name="Warren W."/>
            <person name="Chinwalla A."/>
            <person name="Mardis E.R."/>
            <person name="Wilson R.K."/>
        </authorList>
    </citation>
    <scope>NUCLEOTIDE SEQUENCE [LARGE SCALE GENOMIC DNA]</scope>
    <source>
        <strain evidence="2 3">F0302</strain>
    </source>
</reference>
<name>D1QQ36_9BACT</name>
<dbReference type="EMBL" id="ACUZ02000021">
    <property type="protein sequence ID" value="EFB32630.1"/>
    <property type="molecule type" value="Genomic_DNA"/>
</dbReference>
<protein>
    <recommendedName>
        <fullName evidence="4">DUF4738 domain-containing protein</fullName>
    </recommendedName>
</protein>
<dbReference type="Proteomes" id="UP000004079">
    <property type="component" value="Unassembled WGS sequence"/>
</dbReference>
<dbReference type="RefSeq" id="WP_004372285.1">
    <property type="nucleotide sequence ID" value="NZ_GG703884.1"/>
</dbReference>
<evidence type="ECO:0000256" key="1">
    <source>
        <dbReference type="SAM" id="MobiDB-lite"/>
    </source>
</evidence>
<accession>D1QQ36</accession>
<dbReference type="Pfam" id="PF15889">
    <property type="entry name" value="DUF4738"/>
    <property type="match status" value="1"/>
</dbReference>